<sequence length="193" mass="22480">MNTASAPSTPSNTSGLSAQWLLMTPRANREPRRSLVARMYAMITHFNAIENVVVQPEPEPIAISQPVAQQIPRTPEKAHHLPMPPSARQFGSTAKVERISREEAFLRAPEVHRRRAPPKFRAHQAEKSELSTLPRSRFNHLREMGIRYRDITKEERKDQLDSARERRYYQLKYQLSEAKTDEEFNNVKEQYYL</sequence>
<protein>
    <submittedName>
        <fullName evidence="2">Uncharacterized protein</fullName>
    </submittedName>
</protein>
<evidence type="ECO:0000313" key="2">
    <source>
        <dbReference type="WBParaSite" id="Pan_g8404.t1"/>
    </source>
</evidence>
<organism evidence="1 2">
    <name type="scientific">Panagrellus redivivus</name>
    <name type="common">Microworm</name>
    <dbReference type="NCBI Taxonomy" id="6233"/>
    <lineage>
        <taxon>Eukaryota</taxon>
        <taxon>Metazoa</taxon>
        <taxon>Ecdysozoa</taxon>
        <taxon>Nematoda</taxon>
        <taxon>Chromadorea</taxon>
        <taxon>Rhabditida</taxon>
        <taxon>Tylenchina</taxon>
        <taxon>Panagrolaimomorpha</taxon>
        <taxon>Panagrolaimoidea</taxon>
        <taxon>Panagrolaimidae</taxon>
        <taxon>Panagrellus</taxon>
    </lineage>
</organism>
<dbReference type="WBParaSite" id="Pan_g8404.t1">
    <property type="protein sequence ID" value="Pan_g8404.t1"/>
    <property type="gene ID" value="Pan_g8404"/>
</dbReference>
<keyword evidence="1" id="KW-1185">Reference proteome</keyword>
<dbReference type="AlphaFoldDB" id="A0A7E4W8Q6"/>
<reference evidence="2" key="2">
    <citation type="submission" date="2020-10" db="UniProtKB">
        <authorList>
            <consortium name="WormBaseParasite"/>
        </authorList>
    </citation>
    <scope>IDENTIFICATION</scope>
</reference>
<name>A0A7E4W8Q6_PANRE</name>
<accession>A0A7E4W8Q6</accession>
<reference evidence="1" key="1">
    <citation type="journal article" date="2013" name="Genetics">
        <title>The draft genome and transcriptome of Panagrellus redivivus are shaped by the harsh demands of a free-living lifestyle.</title>
        <authorList>
            <person name="Srinivasan J."/>
            <person name="Dillman A.R."/>
            <person name="Macchietto M.G."/>
            <person name="Heikkinen L."/>
            <person name="Lakso M."/>
            <person name="Fracchia K.M."/>
            <person name="Antoshechkin I."/>
            <person name="Mortazavi A."/>
            <person name="Wong G."/>
            <person name="Sternberg P.W."/>
        </authorList>
    </citation>
    <scope>NUCLEOTIDE SEQUENCE [LARGE SCALE GENOMIC DNA]</scope>
    <source>
        <strain evidence="1">MT8872</strain>
    </source>
</reference>
<evidence type="ECO:0000313" key="1">
    <source>
        <dbReference type="Proteomes" id="UP000492821"/>
    </source>
</evidence>
<dbReference type="Proteomes" id="UP000492821">
    <property type="component" value="Unassembled WGS sequence"/>
</dbReference>
<proteinExistence type="predicted"/>